<accession>A0A218P901</accession>
<dbReference type="KEGG" id="tpaf:A3L08_07930"/>
<name>A0A218P901_9EURY</name>
<dbReference type="RefSeq" id="WP_088854501.1">
    <property type="nucleotide sequence ID" value="NZ_CP015102.1"/>
</dbReference>
<dbReference type="OrthoDB" id="101228at2157"/>
<keyword evidence="3" id="KW-1185">Reference proteome</keyword>
<dbReference type="InterPro" id="IPR046878">
    <property type="entry name" value="Big_14"/>
</dbReference>
<gene>
    <name evidence="2" type="ORF">A3L08_07930</name>
</gene>
<feature type="domain" description="Bacterial Ig-like" evidence="1">
    <location>
        <begin position="36"/>
        <end position="153"/>
    </location>
</feature>
<evidence type="ECO:0000313" key="3">
    <source>
        <dbReference type="Proteomes" id="UP000197418"/>
    </source>
</evidence>
<dbReference type="Pfam" id="PF20251">
    <property type="entry name" value="Big_14"/>
    <property type="match status" value="1"/>
</dbReference>
<dbReference type="GeneID" id="33316191"/>
<dbReference type="Proteomes" id="UP000197418">
    <property type="component" value="Chromosome"/>
</dbReference>
<sequence>MNRFLTAFAVLIIVLGIFYVGTNETSKNTSSDTGTAVMRLDKEVYHAGDDLTLTIINTGSETLLVGASYRLYRLENGEWKELDLGFSFTGIGYTIPPGGNWTQVVPLVTHVSDGAGKLEPLPPGKYRITKMVTIERGRCGRGSDEITLSAEFEVVE</sequence>
<protein>
    <recommendedName>
        <fullName evidence="1">Bacterial Ig-like domain-containing protein</fullName>
    </recommendedName>
</protein>
<evidence type="ECO:0000259" key="1">
    <source>
        <dbReference type="Pfam" id="PF20251"/>
    </source>
</evidence>
<reference evidence="2 3" key="1">
    <citation type="submission" date="2016-04" db="EMBL/GenBank/DDBJ databases">
        <title>Complete genome sequence of Thermococcus pacificus type strain P4.</title>
        <authorList>
            <person name="Oger P.M."/>
        </authorList>
    </citation>
    <scope>NUCLEOTIDE SEQUENCE [LARGE SCALE GENOMIC DNA]</scope>
    <source>
        <strain evidence="2 3">P-4</strain>
    </source>
</reference>
<dbReference type="AlphaFoldDB" id="A0A218P901"/>
<dbReference type="EMBL" id="CP015102">
    <property type="protein sequence ID" value="ASJ07253.1"/>
    <property type="molecule type" value="Genomic_DNA"/>
</dbReference>
<evidence type="ECO:0000313" key="2">
    <source>
        <dbReference type="EMBL" id="ASJ07253.1"/>
    </source>
</evidence>
<organism evidence="2 3">
    <name type="scientific">Thermococcus pacificus</name>
    <dbReference type="NCBI Taxonomy" id="71998"/>
    <lineage>
        <taxon>Archaea</taxon>
        <taxon>Methanobacteriati</taxon>
        <taxon>Methanobacteriota</taxon>
        <taxon>Thermococci</taxon>
        <taxon>Thermococcales</taxon>
        <taxon>Thermococcaceae</taxon>
        <taxon>Thermococcus</taxon>
    </lineage>
</organism>
<proteinExistence type="predicted"/>